<feature type="region of interest" description="Disordered" evidence="1">
    <location>
        <begin position="132"/>
        <end position="154"/>
    </location>
</feature>
<dbReference type="RefSeq" id="XP_013424631.1">
    <property type="nucleotide sequence ID" value="XM_013569177.1"/>
</dbReference>
<sequence>MASNRDNRLQANGSKRHSKNAQRVYHCLAANCKRFQSSAVPIRLDDSSGFLDSRVLAVLLIFYSGLQILRDRRRCSGKRLRSTACYSTLQASPRVKCLSQSIDWRTGPISKFAHLIHWSLEHRTLIRTRPWTRSTSSPLDNEEKSHGNDGLQARGKTTESFGNLVVLFGESALED</sequence>
<dbReference type="Proteomes" id="UP000027730">
    <property type="component" value="Unassembled WGS sequence"/>
</dbReference>
<accession>A0A074WKJ2</accession>
<evidence type="ECO:0000256" key="1">
    <source>
        <dbReference type="SAM" id="MobiDB-lite"/>
    </source>
</evidence>
<keyword evidence="3" id="KW-1185">Reference proteome</keyword>
<dbReference type="HOGENOM" id="CLU_1532215_0_0_1"/>
<dbReference type="EMBL" id="KL584717">
    <property type="protein sequence ID" value="KEQ70357.1"/>
    <property type="molecule type" value="Genomic_DNA"/>
</dbReference>
<proteinExistence type="predicted"/>
<reference evidence="2 3" key="1">
    <citation type="journal article" date="2014" name="BMC Genomics">
        <title>Genome sequencing of four Aureobasidium pullulans varieties: biotechnological potential, stress tolerance, and description of new species.</title>
        <authorList>
            <person name="Gostin Ar C."/>
            <person name="Ohm R.A."/>
            <person name="Kogej T."/>
            <person name="Sonjak S."/>
            <person name="Turk M."/>
            <person name="Zajc J."/>
            <person name="Zalar P."/>
            <person name="Grube M."/>
            <person name="Sun H."/>
            <person name="Han J."/>
            <person name="Sharma A."/>
            <person name="Chiniquy J."/>
            <person name="Ngan C.Y."/>
            <person name="Lipzen A."/>
            <person name="Barry K."/>
            <person name="Grigoriev I.V."/>
            <person name="Gunde-Cimerman N."/>
        </authorList>
    </citation>
    <scope>NUCLEOTIDE SEQUENCE [LARGE SCALE GENOMIC DNA]</scope>
    <source>
        <strain evidence="2 3">CBS 147.97</strain>
    </source>
</reference>
<evidence type="ECO:0000313" key="3">
    <source>
        <dbReference type="Proteomes" id="UP000027730"/>
    </source>
</evidence>
<evidence type="ECO:0000313" key="2">
    <source>
        <dbReference type="EMBL" id="KEQ70357.1"/>
    </source>
</evidence>
<organism evidence="2 3">
    <name type="scientific">Aureobasidium namibiae CBS 147.97</name>
    <dbReference type="NCBI Taxonomy" id="1043004"/>
    <lineage>
        <taxon>Eukaryota</taxon>
        <taxon>Fungi</taxon>
        <taxon>Dikarya</taxon>
        <taxon>Ascomycota</taxon>
        <taxon>Pezizomycotina</taxon>
        <taxon>Dothideomycetes</taxon>
        <taxon>Dothideomycetidae</taxon>
        <taxon>Dothideales</taxon>
        <taxon>Saccotheciaceae</taxon>
        <taxon>Aureobasidium</taxon>
    </lineage>
</organism>
<protein>
    <submittedName>
        <fullName evidence="2">Uncharacterized protein</fullName>
    </submittedName>
</protein>
<gene>
    <name evidence="2" type="ORF">M436DRAFT_66279</name>
</gene>
<name>A0A074WKJ2_9PEZI</name>
<dbReference type="AlphaFoldDB" id="A0A074WKJ2"/>
<dbReference type="GeneID" id="25414019"/>